<dbReference type="Proteomes" id="UP000245768">
    <property type="component" value="Unassembled WGS sequence"/>
</dbReference>
<evidence type="ECO:0000256" key="1">
    <source>
        <dbReference type="ARBA" id="ARBA00004123"/>
    </source>
</evidence>
<dbReference type="InParanoid" id="A0A316YPC7"/>
<dbReference type="InterPro" id="IPR005574">
    <property type="entry name" value="Rpb4/RPC9"/>
</dbReference>
<evidence type="ECO:0000259" key="5">
    <source>
        <dbReference type="SMART" id="SM00657"/>
    </source>
</evidence>
<name>A0A316YPC7_9BASI</name>
<dbReference type="InterPro" id="IPR006590">
    <property type="entry name" value="RNA_pol_Rpb4/RPC9_core"/>
</dbReference>
<dbReference type="InterPro" id="IPR010997">
    <property type="entry name" value="HRDC-like_sf"/>
</dbReference>
<proteinExistence type="inferred from homology"/>
<accession>A0A316YPC7</accession>
<dbReference type="GO" id="GO:0030880">
    <property type="term" value="C:RNA polymerase complex"/>
    <property type="evidence" value="ECO:0007669"/>
    <property type="project" value="InterPro"/>
</dbReference>
<dbReference type="Pfam" id="PF03874">
    <property type="entry name" value="RNA_pol_Rpb4"/>
    <property type="match status" value="1"/>
</dbReference>
<comment type="similarity">
    <text evidence="3">Belongs to the eukaryotic RPB4 RNA polymerase subunit family.</text>
</comment>
<evidence type="ECO:0000256" key="2">
    <source>
        <dbReference type="ARBA" id="ARBA00023242"/>
    </source>
</evidence>
<dbReference type="FunCoup" id="A0A316YPC7">
    <property type="interactions" value="538"/>
</dbReference>
<dbReference type="GO" id="GO:0000166">
    <property type="term" value="F:nucleotide binding"/>
    <property type="evidence" value="ECO:0007669"/>
    <property type="project" value="InterPro"/>
</dbReference>
<dbReference type="Gene3D" id="1.20.1250.40">
    <property type="match status" value="1"/>
</dbReference>
<evidence type="ECO:0000256" key="3">
    <source>
        <dbReference type="ARBA" id="ARBA00025724"/>
    </source>
</evidence>
<dbReference type="GO" id="GO:0006352">
    <property type="term" value="P:DNA-templated transcription initiation"/>
    <property type="evidence" value="ECO:0007669"/>
    <property type="project" value="InterPro"/>
</dbReference>
<feature type="region of interest" description="Disordered" evidence="4">
    <location>
        <begin position="1"/>
        <end position="32"/>
    </location>
</feature>
<dbReference type="RefSeq" id="XP_025378337.1">
    <property type="nucleotide sequence ID" value="XM_025520886.1"/>
</dbReference>
<dbReference type="EMBL" id="KZ819635">
    <property type="protein sequence ID" value="PWN91139.1"/>
    <property type="molecule type" value="Genomic_DNA"/>
</dbReference>
<sequence>MTSRLGQRRRRDRREEDADATLGRLGPEFNEEQLAREGGGALMLSEVRLLMQRAAEGDKSEEPGNRDPNTMPTFKKCYEYVDMFSKYRDEEVARSARKELDEYGYFEQYDEEGNVLPADESRLMLTRFEMAQLANLSIESVEEAKVLIPTLGAKDDQQLESLLNELATKRKFQA</sequence>
<dbReference type="GO" id="GO:0005634">
    <property type="term" value="C:nucleus"/>
    <property type="evidence" value="ECO:0007669"/>
    <property type="project" value="UniProtKB-SubCell"/>
</dbReference>
<evidence type="ECO:0000256" key="4">
    <source>
        <dbReference type="SAM" id="MobiDB-lite"/>
    </source>
</evidence>
<dbReference type="OrthoDB" id="2186918at2759"/>
<dbReference type="PANTHER" id="PTHR21297">
    <property type="entry name" value="DNA-DIRECTED RNA POLYMERASE II"/>
    <property type="match status" value="1"/>
</dbReference>
<dbReference type="SMART" id="SM00657">
    <property type="entry name" value="RPOL4c"/>
    <property type="match status" value="1"/>
</dbReference>
<keyword evidence="7" id="KW-1185">Reference proteome</keyword>
<reference evidence="6 7" key="1">
    <citation type="journal article" date="2018" name="Mol. Biol. Evol.">
        <title>Broad Genomic Sampling Reveals a Smut Pathogenic Ancestry of the Fungal Clade Ustilaginomycotina.</title>
        <authorList>
            <person name="Kijpornyongpan T."/>
            <person name="Mondo S.J."/>
            <person name="Barry K."/>
            <person name="Sandor L."/>
            <person name="Lee J."/>
            <person name="Lipzen A."/>
            <person name="Pangilinan J."/>
            <person name="LaButti K."/>
            <person name="Hainaut M."/>
            <person name="Henrissat B."/>
            <person name="Grigoriev I.V."/>
            <person name="Spatafora J.W."/>
            <person name="Aime M.C."/>
        </authorList>
    </citation>
    <scope>NUCLEOTIDE SEQUENCE [LARGE SCALE GENOMIC DNA]</scope>
    <source>
        <strain evidence="6 7">MCA 4198</strain>
    </source>
</reference>
<gene>
    <name evidence="6" type="ORF">FA10DRAFT_265018</name>
</gene>
<dbReference type="SUPFAM" id="SSF47819">
    <property type="entry name" value="HRDC-like"/>
    <property type="match status" value="1"/>
</dbReference>
<dbReference type="GeneID" id="37042802"/>
<protein>
    <recommendedName>
        <fullName evidence="5">RNA polymerase Rpb4/RPC9 core domain-containing protein</fullName>
    </recommendedName>
</protein>
<evidence type="ECO:0000313" key="6">
    <source>
        <dbReference type="EMBL" id="PWN91139.1"/>
    </source>
</evidence>
<keyword evidence="2" id="KW-0539">Nucleus</keyword>
<evidence type="ECO:0000313" key="7">
    <source>
        <dbReference type="Proteomes" id="UP000245768"/>
    </source>
</evidence>
<feature type="compositionally biased region" description="Basic residues" evidence="4">
    <location>
        <begin position="1"/>
        <end position="12"/>
    </location>
</feature>
<dbReference type="AlphaFoldDB" id="A0A316YPC7"/>
<dbReference type="InterPro" id="IPR045222">
    <property type="entry name" value="Rpb4-like"/>
</dbReference>
<comment type="subcellular location">
    <subcellularLocation>
        <location evidence="1">Nucleus</location>
    </subcellularLocation>
</comment>
<organism evidence="6 7">
    <name type="scientific">Acaromyces ingoldii</name>
    <dbReference type="NCBI Taxonomy" id="215250"/>
    <lineage>
        <taxon>Eukaryota</taxon>
        <taxon>Fungi</taxon>
        <taxon>Dikarya</taxon>
        <taxon>Basidiomycota</taxon>
        <taxon>Ustilaginomycotina</taxon>
        <taxon>Exobasidiomycetes</taxon>
        <taxon>Exobasidiales</taxon>
        <taxon>Cryptobasidiaceae</taxon>
        <taxon>Acaromyces</taxon>
    </lineage>
</organism>
<dbReference type="STRING" id="215250.A0A316YPC7"/>
<dbReference type="InterPro" id="IPR038324">
    <property type="entry name" value="Rpb4/RPC9_sf"/>
</dbReference>
<feature type="domain" description="RNA polymerase Rpb4/RPC9 core" evidence="5">
    <location>
        <begin position="32"/>
        <end position="173"/>
    </location>
</feature>